<protein>
    <recommendedName>
        <fullName evidence="6">Protein DETOXIFICATION</fullName>
    </recommendedName>
    <alternativeName>
        <fullName evidence="6">Multidrug and toxic compound extrusion protein</fullName>
    </alternativeName>
</protein>
<accession>A0A0E0C2M1</accession>
<dbReference type="AlphaFoldDB" id="A0A0E0C2M1"/>
<keyword evidence="8" id="KW-1185">Reference proteome</keyword>
<reference evidence="7" key="1">
    <citation type="submission" date="2015-04" db="UniProtKB">
        <authorList>
            <consortium name="EnsemblPlants"/>
        </authorList>
    </citation>
    <scope>IDENTIFICATION</scope>
</reference>
<dbReference type="GO" id="GO:0016020">
    <property type="term" value="C:membrane"/>
    <property type="evidence" value="ECO:0007669"/>
    <property type="project" value="UniProtKB-SubCell"/>
</dbReference>
<feature type="transmembrane region" description="Helical" evidence="6">
    <location>
        <begin position="298"/>
        <end position="321"/>
    </location>
</feature>
<comment type="caution">
    <text evidence="6">Lacks conserved residue(s) required for the propagation of feature annotation.</text>
</comment>
<dbReference type="eggNOG" id="KOG1347">
    <property type="taxonomic scope" value="Eukaryota"/>
</dbReference>
<feature type="transmembrane region" description="Helical" evidence="6">
    <location>
        <begin position="185"/>
        <end position="209"/>
    </location>
</feature>
<evidence type="ECO:0000256" key="3">
    <source>
        <dbReference type="ARBA" id="ARBA00022692"/>
    </source>
</evidence>
<dbReference type="NCBIfam" id="TIGR00797">
    <property type="entry name" value="matE"/>
    <property type="match status" value="1"/>
</dbReference>
<proteinExistence type="inferred from homology"/>
<feature type="transmembrane region" description="Helical" evidence="6">
    <location>
        <begin position="333"/>
        <end position="352"/>
    </location>
</feature>
<feature type="transmembrane region" description="Helical" evidence="6">
    <location>
        <begin position="462"/>
        <end position="484"/>
    </location>
</feature>
<keyword evidence="5 6" id="KW-0472">Membrane</keyword>
<dbReference type="STRING" id="40149.A0A0E0C2M1"/>
<evidence type="ECO:0000256" key="5">
    <source>
        <dbReference type="ARBA" id="ARBA00023136"/>
    </source>
</evidence>
<feature type="transmembrane region" description="Helical" evidence="6">
    <location>
        <begin position="272"/>
        <end position="289"/>
    </location>
</feature>
<dbReference type="EnsemblPlants" id="OMERI01G15900.1">
    <property type="protein sequence ID" value="OMERI01G15900.1"/>
    <property type="gene ID" value="OMERI01G15900"/>
</dbReference>
<dbReference type="InterPro" id="IPR045069">
    <property type="entry name" value="MATE_euk"/>
</dbReference>
<evidence type="ECO:0000313" key="8">
    <source>
        <dbReference type="Proteomes" id="UP000008021"/>
    </source>
</evidence>
<evidence type="ECO:0000313" key="7">
    <source>
        <dbReference type="EnsemblPlants" id="OMERI01G15900.1"/>
    </source>
</evidence>
<keyword evidence="4 6" id="KW-1133">Transmembrane helix</keyword>
<comment type="subcellular location">
    <subcellularLocation>
        <location evidence="1">Membrane</location>
        <topology evidence="1">Multi-pass membrane protein</topology>
    </subcellularLocation>
</comment>
<reference evidence="7" key="2">
    <citation type="submission" date="2018-05" db="EMBL/GenBank/DDBJ databases">
        <title>OmerRS3 (Oryza meridionalis Reference Sequence Version 3).</title>
        <authorList>
            <person name="Zhang J."/>
            <person name="Kudrna D."/>
            <person name="Lee S."/>
            <person name="Talag J."/>
            <person name="Welchert J."/>
            <person name="Wing R.A."/>
        </authorList>
    </citation>
    <scope>NUCLEOTIDE SEQUENCE [LARGE SCALE GENOMIC DNA]</scope>
    <source>
        <strain evidence="7">cv. OR44</strain>
    </source>
</reference>
<dbReference type="CDD" id="cd13132">
    <property type="entry name" value="MATE_eukaryotic"/>
    <property type="match status" value="1"/>
</dbReference>
<dbReference type="GO" id="GO:1990961">
    <property type="term" value="P:xenobiotic detoxification by transmembrane export across the plasma membrane"/>
    <property type="evidence" value="ECO:0007669"/>
    <property type="project" value="InterPro"/>
</dbReference>
<dbReference type="HOGENOM" id="CLU_012893_1_5_1"/>
<dbReference type="Proteomes" id="UP000008021">
    <property type="component" value="Chromosome 1"/>
</dbReference>
<feature type="transmembrane region" description="Helical" evidence="6">
    <location>
        <begin position="153"/>
        <end position="173"/>
    </location>
</feature>
<comment type="similarity">
    <text evidence="2 6">Belongs to the multi antimicrobial extrusion (MATE) (TC 2.A.66.1) family.</text>
</comment>
<dbReference type="GO" id="GO:0042910">
    <property type="term" value="F:xenobiotic transmembrane transporter activity"/>
    <property type="evidence" value="ECO:0007669"/>
    <property type="project" value="InterPro"/>
</dbReference>
<dbReference type="PANTHER" id="PTHR11206">
    <property type="entry name" value="MULTIDRUG RESISTANCE PROTEIN"/>
    <property type="match status" value="1"/>
</dbReference>
<feature type="transmembrane region" description="Helical" evidence="6">
    <location>
        <begin position="230"/>
        <end position="252"/>
    </location>
</feature>
<evidence type="ECO:0000256" key="4">
    <source>
        <dbReference type="ARBA" id="ARBA00022989"/>
    </source>
</evidence>
<sequence length="575" mass="62338">MKFFPYSCRVDWTRENLPPTPLATPEPMAAKEKGYTSSTNKIVLFKHCKHLHTGNTTRTGSFRYIRKRPRPPLFHIISTAPIVRLLSRRSRPVPCAAAAMGSSDSQAPLLLPRGSHRKEEEEEYAAAGKVRGCCGGDGEGGWWREATAEAGRLASLAAPMIAVALLQLMMQLISTVMVGHLGEVALAGAAIANSLTNVSGFSVLMGLACGLETICGQAYGAKQYHKLALYMYRSIIVLLVVSVPIAIIWVFIPEVLPLIGQQPEIASEAGKYALWLIPGLFAFTVAQCLSKFLQTQSLIFPMVLSSSITLALFIPLCWFMVYKVGMGNAGAALSVSICDWVEVTVLGLYIVLSPSCEKTRAPLTWEAFSGIGSFLRLAVPSALMICVRVSNELGAGNPEAVLVSVTLLALRHFIGIAFSNEEEVINYVTRMVPVLSVSVITDSLQGVLSGVSRGCGWQHLGAYVNLGAFYLVGVPVALFFGFAMHLGGMGFWMGMVAGGATQVTLLSIITAMTNWGKMAEKARDRVFEERIPTQKAYIIFVLNKEQSILENKHLIAAQTSSRVVTIRFGKNIKSI</sequence>
<keyword evidence="3 6" id="KW-0812">Transmembrane</keyword>
<dbReference type="InterPro" id="IPR002528">
    <property type="entry name" value="MATE_fam"/>
</dbReference>
<evidence type="ECO:0000256" key="6">
    <source>
        <dbReference type="RuleBase" id="RU004914"/>
    </source>
</evidence>
<feature type="transmembrane region" description="Helical" evidence="6">
    <location>
        <begin position="490"/>
        <end position="515"/>
    </location>
</feature>
<evidence type="ECO:0000256" key="2">
    <source>
        <dbReference type="ARBA" id="ARBA00010199"/>
    </source>
</evidence>
<dbReference type="GO" id="GO:0015297">
    <property type="term" value="F:antiporter activity"/>
    <property type="evidence" value="ECO:0007669"/>
    <property type="project" value="InterPro"/>
</dbReference>
<dbReference type="Pfam" id="PF01554">
    <property type="entry name" value="MatE"/>
    <property type="match status" value="2"/>
</dbReference>
<name>A0A0E0C2M1_9ORYZ</name>
<dbReference type="Gramene" id="OMERI01G15900.1">
    <property type="protein sequence ID" value="OMERI01G15900.1"/>
    <property type="gene ID" value="OMERI01G15900"/>
</dbReference>
<organism evidence="7">
    <name type="scientific">Oryza meridionalis</name>
    <dbReference type="NCBI Taxonomy" id="40149"/>
    <lineage>
        <taxon>Eukaryota</taxon>
        <taxon>Viridiplantae</taxon>
        <taxon>Streptophyta</taxon>
        <taxon>Embryophyta</taxon>
        <taxon>Tracheophyta</taxon>
        <taxon>Spermatophyta</taxon>
        <taxon>Magnoliopsida</taxon>
        <taxon>Liliopsida</taxon>
        <taxon>Poales</taxon>
        <taxon>Poaceae</taxon>
        <taxon>BOP clade</taxon>
        <taxon>Oryzoideae</taxon>
        <taxon>Oryzeae</taxon>
        <taxon>Oryzinae</taxon>
        <taxon>Oryza</taxon>
    </lineage>
</organism>
<evidence type="ECO:0000256" key="1">
    <source>
        <dbReference type="ARBA" id="ARBA00004141"/>
    </source>
</evidence>